<dbReference type="Proteomes" id="UP000036000">
    <property type="component" value="Chromosome"/>
</dbReference>
<dbReference type="InterPro" id="IPR011075">
    <property type="entry name" value="TetR_C"/>
</dbReference>
<dbReference type="Gene3D" id="1.10.357.10">
    <property type="entry name" value="Tetracycline Repressor, domain 2"/>
    <property type="match status" value="1"/>
</dbReference>
<evidence type="ECO:0000313" key="6">
    <source>
        <dbReference type="EMBL" id="AKP64667.1"/>
    </source>
</evidence>
<protein>
    <recommendedName>
        <fullName evidence="5">HTH tetR-type domain-containing protein</fullName>
    </recommendedName>
</protein>
<dbReference type="EMBL" id="CP012033">
    <property type="protein sequence ID" value="AKP64667.1"/>
    <property type="molecule type" value="Genomic_DNA"/>
</dbReference>
<keyword evidence="7" id="KW-1185">Reference proteome</keyword>
<evidence type="ECO:0000313" key="7">
    <source>
        <dbReference type="Proteomes" id="UP000036000"/>
    </source>
</evidence>
<sequence>MTEKKTRRRGQALVDAILTATWDQLQQKGYQNLTIEGVAKAAETTKTVLYRRWPDKAHLVIAALGKFGNLTPYTVPDTGTLRGDFLNLFGQLAAFLERLKGETLRGLLADRLQNLEVGKLLNHANQGNELKEIVQPMLDHAAARGEIAKAEWPDRVVTLPGILLINEVLSQQDLSEAAQIEMIDDILLPVFHADN</sequence>
<dbReference type="Pfam" id="PF16859">
    <property type="entry name" value="TetR_C_11"/>
    <property type="match status" value="1"/>
</dbReference>
<dbReference type="PROSITE" id="PS50977">
    <property type="entry name" value="HTH_TETR_2"/>
    <property type="match status" value="1"/>
</dbReference>
<name>A0AAC8UVI1_9LACO</name>
<keyword evidence="3" id="KW-0804">Transcription</keyword>
<reference evidence="6 7" key="1">
    <citation type="submission" date="2015-07" db="EMBL/GenBank/DDBJ databases">
        <title>Lactobacillus korensis/26-25/ whole genome sequencing.</title>
        <authorList>
            <person name="Kim M.K."/>
            <person name="Im W.-T."/>
            <person name="Srinivasan S."/>
            <person name="Lee J.-J."/>
        </authorList>
    </citation>
    <scope>NUCLEOTIDE SEQUENCE [LARGE SCALE GENOMIC DNA]</scope>
    <source>
        <strain evidence="6 7">26-25</strain>
    </source>
</reference>
<evidence type="ECO:0000256" key="1">
    <source>
        <dbReference type="ARBA" id="ARBA00023015"/>
    </source>
</evidence>
<proteinExistence type="predicted"/>
<dbReference type="SUPFAM" id="SSF46689">
    <property type="entry name" value="Homeodomain-like"/>
    <property type="match status" value="1"/>
</dbReference>
<evidence type="ECO:0000256" key="4">
    <source>
        <dbReference type="PROSITE-ProRule" id="PRU00335"/>
    </source>
</evidence>
<dbReference type="InterPro" id="IPR050109">
    <property type="entry name" value="HTH-type_TetR-like_transc_reg"/>
</dbReference>
<dbReference type="InterPro" id="IPR036271">
    <property type="entry name" value="Tet_transcr_reg_TetR-rel_C_sf"/>
</dbReference>
<evidence type="ECO:0000259" key="5">
    <source>
        <dbReference type="PROSITE" id="PS50977"/>
    </source>
</evidence>
<dbReference type="Gene3D" id="1.10.10.60">
    <property type="entry name" value="Homeodomain-like"/>
    <property type="match status" value="1"/>
</dbReference>
<dbReference type="Pfam" id="PF00440">
    <property type="entry name" value="TetR_N"/>
    <property type="match status" value="1"/>
</dbReference>
<feature type="DNA-binding region" description="H-T-H motif" evidence="4">
    <location>
        <begin position="34"/>
        <end position="53"/>
    </location>
</feature>
<keyword evidence="2 4" id="KW-0238">DNA-binding</keyword>
<dbReference type="KEGG" id="lko:ABN16_06435"/>
<accession>A0AAC8UVI1</accession>
<keyword evidence="1" id="KW-0805">Transcription regulation</keyword>
<organism evidence="6 7">
    <name type="scientific">Levilactobacillus koreensis</name>
    <dbReference type="NCBI Taxonomy" id="637971"/>
    <lineage>
        <taxon>Bacteria</taxon>
        <taxon>Bacillati</taxon>
        <taxon>Bacillota</taxon>
        <taxon>Bacilli</taxon>
        <taxon>Lactobacillales</taxon>
        <taxon>Lactobacillaceae</taxon>
        <taxon>Levilactobacillus</taxon>
    </lineage>
</organism>
<dbReference type="AlphaFoldDB" id="A0AAC8UVI1"/>
<dbReference type="SUPFAM" id="SSF48498">
    <property type="entry name" value="Tetracyclin repressor-like, C-terminal domain"/>
    <property type="match status" value="1"/>
</dbReference>
<evidence type="ECO:0000256" key="3">
    <source>
        <dbReference type="ARBA" id="ARBA00023163"/>
    </source>
</evidence>
<dbReference type="PANTHER" id="PTHR30055:SF148">
    <property type="entry name" value="TETR-FAMILY TRANSCRIPTIONAL REGULATOR"/>
    <property type="match status" value="1"/>
</dbReference>
<evidence type="ECO:0000256" key="2">
    <source>
        <dbReference type="ARBA" id="ARBA00023125"/>
    </source>
</evidence>
<gene>
    <name evidence="6" type="ORF">ABN16_06435</name>
</gene>
<dbReference type="InterPro" id="IPR001647">
    <property type="entry name" value="HTH_TetR"/>
</dbReference>
<dbReference type="InterPro" id="IPR009057">
    <property type="entry name" value="Homeodomain-like_sf"/>
</dbReference>
<dbReference type="GO" id="GO:0000976">
    <property type="term" value="F:transcription cis-regulatory region binding"/>
    <property type="evidence" value="ECO:0007669"/>
    <property type="project" value="TreeGrafter"/>
</dbReference>
<dbReference type="GO" id="GO:0003700">
    <property type="term" value="F:DNA-binding transcription factor activity"/>
    <property type="evidence" value="ECO:0007669"/>
    <property type="project" value="TreeGrafter"/>
</dbReference>
<dbReference type="PANTHER" id="PTHR30055">
    <property type="entry name" value="HTH-TYPE TRANSCRIPTIONAL REGULATOR RUTR"/>
    <property type="match status" value="1"/>
</dbReference>
<feature type="domain" description="HTH tetR-type" evidence="5">
    <location>
        <begin position="11"/>
        <end position="71"/>
    </location>
</feature>
<dbReference type="RefSeq" id="WP_048734024.1">
    <property type="nucleotide sequence ID" value="NZ_CP012033.1"/>
</dbReference>